<keyword evidence="1" id="KW-0472">Membrane</keyword>
<reference evidence="3" key="2">
    <citation type="submission" date="2015-01" db="EMBL/GenBank/DDBJ databases">
        <title>Evolutionary Origins and Diversification of the Mycorrhizal Mutualists.</title>
        <authorList>
            <consortium name="DOE Joint Genome Institute"/>
            <consortium name="Mycorrhizal Genomics Consortium"/>
            <person name="Kohler A."/>
            <person name="Kuo A."/>
            <person name="Nagy L.G."/>
            <person name="Floudas D."/>
            <person name="Copeland A."/>
            <person name="Barry K.W."/>
            <person name="Cichocki N."/>
            <person name="Veneault-Fourrey C."/>
            <person name="LaButti K."/>
            <person name="Lindquist E.A."/>
            <person name="Lipzen A."/>
            <person name="Lundell T."/>
            <person name="Morin E."/>
            <person name="Murat C."/>
            <person name="Riley R."/>
            <person name="Ohm R."/>
            <person name="Sun H."/>
            <person name="Tunlid A."/>
            <person name="Henrissat B."/>
            <person name="Grigoriev I.V."/>
            <person name="Hibbett D.S."/>
            <person name="Martin F."/>
        </authorList>
    </citation>
    <scope>NUCLEOTIDE SEQUENCE [LARGE SCALE GENOMIC DNA]</scope>
    <source>
        <strain evidence="3">h7</strain>
    </source>
</reference>
<dbReference type="EMBL" id="KN831773">
    <property type="protein sequence ID" value="KIM44647.1"/>
    <property type="molecule type" value="Genomic_DNA"/>
</dbReference>
<evidence type="ECO:0000256" key="1">
    <source>
        <dbReference type="SAM" id="Phobius"/>
    </source>
</evidence>
<accession>A0A0C2YUI3</accession>
<dbReference type="AlphaFoldDB" id="A0A0C2YUI3"/>
<proteinExistence type="predicted"/>
<feature type="transmembrane region" description="Helical" evidence="1">
    <location>
        <begin position="102"/>
        <end position="120"/>
    </location>
</feature>
<organism evidence="2 3">
    <name type="scientific">Hebeloma cylindrosporum</name>
    <dbReference type="NCBI Taxonomy" id="76867"/>
    <lineage>
        <taxon>Eukaryota</taxon>
        <taxon>Fungi</taxon>
        <taxon>Dikarya</taxon>
        <taxon>Basidiomycota</taxon>
        <taxon>Agaricomycotina</taxon>
        <taxon>Agaricomycetes</taxon>
        <taxon>Agaricomycetidae</taxon>
        <taxon>Agaricales</taxon>
        <taxon>Agaricineae</taxon>
        <taxon>Hymenogastraceae</taxon>
        <taxon>Hebeloma</taxon>
    </lineage>
</organism>
<name>A0A0C2YUI3_HEBCY</name>
<keyword evidence="1" id="KW-1133">Transmembrane helix</keyword>
<gene>
    <name evidence="2" type="ORF">M413DRAFT_442600</name>
</gene>
<evidence type="ECO:0000313" key="2">
    <source>
        <dbReference type="EMBL" id="KIM44647.1"/>
    </source>
</evidence>
<feature type="transmembrane region" description="Helical" evidence="1">
    <location>
        <begin position="60"/>
        <end position="82"/>
    </location>
</feature>
<keyword evidence="1" id="KW-0812">Transmembrane</keyword>
<evidence type="ECO:0000313" key="3">
    <source>
        <dbReference type="Proteomes" id="UP000053424"/>
    </source>
</evidence>
<evidence type="ECO:0008006" key="4">
    <source>
        <dbReference type="Google" id="ProtNLM"/>
    </source>
</evidence>
<dbReference type="Proteomes" id="UP000053424">
    <property type="component" value="Unassembled WGS sequence"/>
</dbReference>
<dbReference type="HOGENOM" id="CLU_120561_2_0_1"/>
<dbReference type="OrthoDB" id="5525680at2759"/>
<dbReference type="InterPro" id="IPR052053">
    <property type="entry name" value="IM_YidH-like"/>
</dbReference>
<sequence length="121" mass="13340">MRPQLVENAGSVARDFCMLERNILSHLKLALLLSLLSSSLLLQTRLIPGRQEEHGAISEIPLACIQFLAAIAAICAGVWEYYNGYWDFRKMKALLTADKHHLVVMGCVAGVVFGTCIVLLV</sequence>
<keyword evidence="3" id="KW-1185">Reference proteome</keyword>
<reference evidence="2 3" key="1">
    <citation type="submission" date="2014-04" db="EMBL/GenBank/DDBJ databases">
        <authorList>
            <consortium name="DOE Joint Genome Institute"/>
            <person name="Kuo A."/>
            <person name="Gay G."/>
            <person name="Dore J."/>
            <person name="Kohler A."/>
            <person name="Nagy L.G."/>
            <person name="Floudas D."/>
            <person name="Copeland A."/>
            <person name="Barry K.W."/>
            <person name="Cichocki N."/>
            <person name="Veneault-Fourrey C."/>
            <person name="LaButti K."/>
            <person name="Lindquist E.A."/>
            <person name="Lipzen A."/>
            <person name="Lundell T."/>
            <person name="Morin E."/>
            <person name="Murat C."/>
            <person name="Sun H."/>
            <person name="Tunlid A."/>
            <person name="Henrissat B."/>
            <person name="Grigoriev I.V."/>
            <person name="Hibbett D.S."/>
            <person name="Martin F."/>
            <person name="Nordberg H.P."/>
            <person name="Cantor M.N."/>
            <person name="Hua S.X."/>
        </authorList>
    </citation>
    <scope>NUCLEOTIDE SEQUENCE [LARGE SCALE GENOMIC DNA]</scope>
    <source>
        <strain evidence="3">h7</strain>
    </source>
</reference>
<dbReference type="PANTHER" id="PTHR34187:SF2">
    <property type="entry name" value="DUF202 DOMAIN-CONTAINING PROTEIN"/>
    <property type="match status" value="1"/>
</dbReference>
<dbReference type="PANTHER" id="PTHR34187">
    <property type="entry name" value="FGR18P"/>
    <property type="match status" value="1"/>
</dbReference>
<protein>
    <recommendedName>
        <fullName evidence="4">DUF202 domain-containing protein</fullName>
    </recommendedName>
</protein>